<proteinExistence type="inferred from homology"/>
<evidence type="ECO:0000256" key="3">
    <source>
        <dbReference type="ARBA" id="ARBA00004413"/>
    </source>
</evidence>
<evidence type="ECO:0000256" key="14">
    <source>
        <dbReference type="ARBA" id="ARBA00022840"/>
    </source>
</evidence>
<evidence type="ECO:0000256" key="7">
    <source>
        <dbReference type="ARBA" id="ARBA00022490"/>
    </source>
</evidence>
<dbReference type="SMART" id="SM00150">
    <property type="entry name" value="SPEC"/>
    <property type="match status" value="28"/>
</dbReference>
<keyword evidence="8" id="KW-0597">Phosphoprotein</keyword>
<evidence type="ECO:0000256" key="17">
    <source>
        <dbReference type="ARBA" id="ARBA00023212"/>
    </source>
</evidence>
<feature type="compositionally biased region" description="Low complexity" evidence="19">
    <location>
        <begin position="4190"/>
        <end position="4205"/>
    </location>
</feature>
<dbReference type="FunFam" id="1.20.58.60:FF:000318">
    <property type="entry name" value="Spectrin beta, non-erythrocytic 5"/>
    <property type="match status" value="1"/>
</dbReference>
<dbReference type="PANTHER" id="PTHR11915">
    <property type="entry name" value="SPECTRIN/FILAMIN RELATED CYTOSKELETAL PROTEIN"/>
    <property type="match status" value="1"/>
</dbReference>
<evidence type="ECO:0000256" key="2">
    <source>
        <dbReference type="ARBA" id="ARBA00004245"/>
    </source>
</evidence>
<dbReference type="Gene3D" id="1.10.238.10">
    <property type="entry name" value="EF-hand"/>
    <property type="match status" value="1"/>
</dbReference>
<dbReference type="GO" id="GO:0005886">
    <property type="term" value="C:plasma membrane"/>
    <property type="evidence" value="ECO:0007669"/>
    <property type="project" value="UniProtKB-SubCell"/>
</dbReference>
<dbReference type="FunFam" id="1.20.58.60:FF:000328">
    <property type="entry name" value="Spectrin beta, non-erythrocytic 5"/>
    <property type="match status" value="1"/>
</dbReference>
<comment type="caution">
    <text evidence="24">The sequence shown here is derived from an EMBL/GenBank/DDBJ whole genome shotgun (WGS) entry which is preliminary data.</text>
</comment>
<dbReference type="InterPro" id="IPR002017">
    <property type="entry name" value="Spectrin_repeat"/>
</dbReference>
<evidence type="ECO:0000256" key="16">
    <source>
        <dbReference type="ARBA" id="ARBA00023203"/>
    </source>
</evidence>
<dbReference type="Proteomes" id="UP000322234">
    <property type="component" value="Unassembled WGS sequence"/>
</dbReference>
<feature type="coiled-coil region" evidence="18">
    <location>
        <begin position="3486"/>
        <end position="3559"/>
    </location>
</feature>
<evidence type="ECO:0008006" key="26">
    <source>
        <dbReference type="Google" id="ProtNLM"/>
    </source>
</evidence>
<dbReference type="SMART" id="SM00027">
    <property type="entry name" value="EH"/>
    <property type="match status" value="1"/>
</dbReference>
<keyword evidence="9" id="KW-0479">Metal-binding</keyword>
<dbReference type="PROSITE" id="PS00019">
    <property type="entry name" value="ACTININ_1"/>
    <property type="match status" value="1"/>
</dbReference>
<evidence type="ECO:0000256" key="9">
    <source>
        <dbReference type="ARBA" id="ARBA00022723"/>
    </source>
</evidence>
<evidence type="ECO:0000259" key="23">
    <source>
        <dbReference type="PROSITE" id="PS51718"/>
    </source>
</evidence>
<dbReference type="FunFam" id="1.10.238.10:FF:000038">
    <property type="entry name" value="EH domain-containing protein 3"/>
    <property type="match status" value="1"/>
</dbReference>
<dbReference type="Pfam" id="PF00307">
    <property type="entry name" value="CH"/>
    <property type="match status" value="2"/>
</dbReference>
<evidence type="ECO:0000256" key="6">
    <source>
        <dbReference type="ARBA" id="ARBA00022475"/>
    </source>
</evidence>
<dbReference type="InterPro" id="IPR045063">
    <property type="entry name" value="Dynamin_N"/>
</dbReference>
<dbReference type="InterPro" id="IPR001589">
    <property type="entry name" value="Actinin_actin-bd_CS"/>
</dbReference>
<keyword evidence="13" id="KW-0106">Calcium</keyword>
<keyword evidence="15" id="KW-0472">Membrane</keyword>
<dbReference type="InterPro" id="IPR031692">
    <property type="entry name" value="EHD_N"/>
</dbReference>
<dbReference type="SUPFAM" id="SSF47473">
    <property type="entry name" value="EF-hand"/>
    <property type="match status" value="1"/>
</dbReference>
<dbReference type="FunFam" id="1.10.418.10:FF:000043">
    <property type="entry name" value="Spectrin beta chain, non-erythrocytic"/>
    <property type="match status" value="1"/>
</dbReference>
<keyword evidence="7" id="KW-0963">Cytoplasm</keyword>
<dbReference type="GO" id="GO:0005524">
    <property type="term" value="F:ATP binding"/>
    <property type="evidence" value="ECO:0007669"/>
    <property type="project" value="UniProtKB-KW"/>
</dbReference>
<organism evidence="24 25">
    <name type="scientific">Bos mutus</name>
    <name type="common">wild yak</name>
    <dbReference type="NCBI Taxonomy" id="72004"/>
    <lineage>
        <taxon>Eukaryota</taxon>
        <taxon>Metazoa</taxon>
        <taxon>Chordata</taxon>
        <taxon>Craniata</taxon>
        <taxon>Vertebrata</taxon>
        <taxon>Euteleostomi</taxon>
        <taxon>Mammalia</taxon>
        <taxon>Eutheria</taxon>
        <taxon>Laurasiatheria</taxon>
        <taxon>Artiodactyla</taxon>
        <taxon>Ruminantia</taxon>
        <taxon>Pecora</taxon>
        <taxon>Bovidae</taxon>
        <taxon>Bovinae</taxon>
        <taxon>Bos</taxon>
    </lineage>
</organism>
<dbReference type="Gene3D" id="1.20.58.60">
    <property type="match status" value="23"/>
</dbReference>
<dbReference type="CDD" id="cd09913">
    <property type="entry name" value="EHD"/>
    <property type="match status" value="1"/>
</dbReference>
<feature type="coiled-coil region" evidence="18">
    <location>
        <begin position="1152"/>
        <end position="1228"/>
    </location>
</feature>
<dbReference type="Pfam" id="PF18150">
    <property type="entry name" value="DUF5600"/>
    <property type="match status" value="1"/>
</dbReference>
<evidence type="ECO:0000256" key="10">
    <source>
        <dbReference type="ARBA" id="ARBA00022737"/>
    </source>
</evidence>
<feature type="domain" description="Dynamin-type G" evidence="23">
    <location>
        <begin position="57"/>
        <end position="288"/>
    </location>
</feature>
<feature type="region of interest" description="Disordered" evidence="19">
    <location>
        <begin position="540"/>
        <end position="566"/>
    </location>
</feature>
<dbReference type="InterPro" id="IPR040990">
    <property type="entry name" value="DUF5600"/>
</dbReference>
<feature type="coiled-coil region" evidence="18">
    <location>
        <begin position="3989"/>
        <end position="4023"/>
    </location>
</feature>
<feature type="region of interest" description="Disordered" evidence="19">
    <location>
        <begin position="4179"/>
        <end position="4219"/>
    </location>
</feature>
<dbReference type="InterPro" id="IPR030381">
    <property type="entry name" value="G_DYNAMIN_dom"/>
</dbReference>
<keyword evidence="14" id="KW-0067">ATP-binding</keyword>
<feature type="region of interest" description="Disordered" evidence="19">
    <location>
        <begin position="2840"/>
        <end position="2870"/>
    </location>
</feature>
<feature type="coiled-coil region" evidence="18">
    <location>
        <begin position="1939"/>
        <end position="1970"/>
    </location>
</feature>
<evidence type="ECO:0000259" key="22">
    <source>
        <dbReference type="PROSITE" id="PS50222"/>
    </source>
</evidence>
<dbReference type="InterPro" id="IPR027417">
    <property type="entry name" value="P-loop_NTPase"/>
</dbReference>
<evidence type="ECO:0000256" key="19">
    <source>
        <dbReference type="SAM" id="MobiDB-lite"/>
    </source>
</evidence>
<dbReference type="InterPro" id="IPR018247">
    <property type="entry name" value="EF_Hand_1_Ca_BS"/>
</dbReference>
<dbReference type="Pfam" id="PF00435">
    <property type="entry name" value="Spectrin"/>
    <property type="match status" value="23"/>
</dbReference>
<evidence type="ECO:0000313" key="25">
    <source>
        <dbReference type="Proteomes" id="UP000322234"/>
    </source>
</evidence>
<keyword evidence="11" id="KW-0547">Nucleotide-binding</keyword>
<evidence type="ECO:0000259" key="21">
    <source>
        <dbReference type="PROSITE" id="PS50031"/>
    </source>
</evidence>
<dbReference type="Pfam" id="PF00350">
    <property type="entry name" value="Dynamin_N"/>
    <property type="match status" value="1"/>
</dbReference>
<gene>
    <name evidence="24" type="ORF">E5288_WYG003717</name>
</gene>
<dbReference type="SUPFAM" id="SSF47576">
    <property type="entry name" value="Calponin-homology domain, CH-domain"/>
    <property type="match status" value="1"/>
</dbReference>
<dbReference type="PROSITE" id="PS00018">
    <property type="entry name" value="EF_HAND_1"/>
    <property type="match status" value="1"/>
</dbReference>
<evidence type="ECO:0000256" key="4">
    <source>
        <dbReference type="ARBA" id="ARBA00006826"/>
    </source>
</evidence>
<dbReference type="FunFam" id="1.20.58.60:FF:000007">
    <property type="entry name" value="Spectrin alpha chain non-erythrocytic 1"/>
    <property type="match status" value="2"/>
</dbReference>
<dbReference type="Gene3D" id="1.10.418.10">
    <property type="entry name" value="Calponin-like domain"/>
    <property type="match status" value="2"/>
</dbReference>
<dbReference type="EMBL" id="VBQZ03000047">
    <property type="protein sequence ID" value="MXQ88596.1"/>
    <property type="molecule type" value="Genomic_DNA"/>
</dbReference>
<evidence type="ECO:0000259" key="20">
    <source>
        <dbReference type="PROSITE" id="PS50021"/>
    </source>
</evidence>
<reference evidence="24" key="1">
    <citation type="submission" date="2019-10" db="EMBL/GenBank/DDBJ databases">
        <title>The sequence and de novo assembly of the wild yak genome.</title>
        <authorList>
            <person name="Liu Y."/>
        </authorList>
    </citation>
    <scope>NUCLEOTIDE SEQUENCE [LARGE SCALE GENOMIC DNA]</scope>
    <source>
        <strain evidence="24">WY2019</strain>
    </source>
</reference>
<evidence type="ECO:0000256" key="12">
    <source>
        <dbReference type="ARBA" id="ARBA00022753"/>
    </source>
</evidence>
<feature type="domain" description="EF-hand" evidence="22">
    <location>
        <begin position="478"/>
        <end position="513"/>
    </location>
</feature>
<dbReference type="PROSITE" id="PS51718">
    <property type="entry name" value="G_DYNAMIN_2"/>
    <property type="match status" value="1"/>
</dbReference>
<feature type="domain" description="Calponin-homology (CH)" evidence="20">
    <location>
        <begin position="711"/>
        <end position="816"/>
    </location>
</feature>
<dbReference type="FunFam" id="1.20.58.60:FF:000282">
    <property type="entry name" value="Spectrin beta, non-erythrocytic 5"/>
    <property type="match status" value="1"/>
</dbReference>
<protein>
    <recommendedName>
        <fullName evidence="26">Spectrin beta chain, brain 4</fullName>
    </recommendedName>
</protein>
<evidence type="ECO:0000256" key="8">
    <source>
        <dbReference type="ARBA" id="ARBA00022553"/>
    </source>
</evidence>
<evidence type="ECO:0000256" key="1">
    <source>
        <dbReference type="ARBA" id="ARBA00004125"/>
    </source>
</evidence>
<dbReference type="SUPFAM" id="SSF52540">
    <property type="entry name" value="P-loop containing nucleoside triphosphate hydrolases"/>
    <property type="match status" value="1"/>
</dbReference>
<feature type="region of interest" description="Disordered" evidence="19">
    <location>
        <begin position="4085"/>
        <end position="4114"/>
    </location>
</feature>
<dbReference type="InterPro" id="IPR011992">
    <property type="entry name" value="EF-hand-dom_pair"/>
</dbReference>
<dbReference type="CDD" id="cd00176">
    <property type="entry name" value="SPEC"/>
    <property type="match status" value="16"/>
</dbReference>
<keyword evidence="16" id="KW-0009">Actin-binding</keyword>
<dbReference type="FunFam" id="1.20.58.60:FF:000011">
    <property type="entry name" value="Spectrin beta chain"/>
    <property type="match status" value="1"/>
</dbReference>
<comment type="similarity">
    <text evidence="4">Belongs to the spectrin family.</text>
</comment>
<dbReference type="FunFam" id="1.20.58.60:FF:000135">
    <property type="entry name" value="Spectrin beta chain, non-erythrocytic"/>
    <property type="match status" value="1"/>
</dbReference>
<keyword evidence="10" id="KW-0677">Repeat</keyword>
<dbReference type="CDD" id="cd21247">
    <property type="entry name" value="CH_SPTBN5_rpt1"/>
    <property type="match status" value="1"/>
</dbReference>
<dbReference type="PROSITE" id="PS50021">
    <property type="entry name" value="CH"/>
    <property type="match status" value="2"/>
</dbReference>
<dbReference type="PROSITE" id="PS50222">
    <property type="entry name" value="EF_HAND_2"/>
    <property type="match status" value="1"/>
</dbReference>
<dbReference type="GO" id="GO:0010008">
    <property type="term" value="C:endosome membrane"/>
    <property type="evidence" value="ECO:0007669"/>
    <property type="project" value="UniProtKB-SubCell"/>
</dbReference>
<dbReference type="InterPro" id="IPR000261">
    <property type="entry name" value="EH_dom"/>
</dbReference>
<dbReference type="FunFam" id="1.20.58.60:FF:000280">
    <property type="entry name" value="Spectrin beta, non-erythrocytic 5"/>
    <property type="match status" value="1"/>
</dbReference>
<dbReference type="GO" id="GO:0005856">
    <property type="term" value="C:cytoskeleton"/>
    <property type="evidence" value="ECO:0007669"/>
    <property type="project" value="UniProtKB-SubCell"/>
</dbReference>
<keyword evidence="5" id="KW-0117">Actin capping</keyword>
<feature type="coiled-coil region" evidence="18">
    <location>
        <begin position="2924"/>
        <end position="2958"/>
    </location>
</feature>
<feature type="domain" description="Calponin-homology (CH)" evidence="20">
    <location>
        <begin position="588"/>
        <end position="693"/>
    </location>
</feature>
<dbReference type="PROSITE" id="PS50031">
    <property type="entry name" value="EH"/>
    <property type="match status" value="1"/>
</dbReference>
<dbReference type="GO" id="GO:0005525">
    <property type="term" value="F:GTP binding"/>
    <property type="evidence" value="ECO:0007669"/>
    <property type="project" value="InterPro"/>
</dbReference>
<feature type="domain" description="EH" evidence="21">
    <location>
        <begin position="446"/>
        <end position="527"/>
    </location>
</feature>
<accession>A0A6B0RKQ9</accession>
<dbReference type="Pfam" id="PF12763">
    <property type="entry name" value="EH"/>
    <property type="match status" value="1"/>
</dbReference>
<evidence type="ECO:0000256" key="11">
    <source>
        <dbReference type="ARBA" id="ARBA00022741"/>
    </source>
</evidence>
<dbReference type="GO" id="GO:0003779">
    <property type="term" value="F:actin binding"/>
    <property type="evidence" value="ECO:0007669"/>
    <property type="project" value="UniProtKB-KW"/>
</dbReference>
<feature type="compositionally biased region" description="Polar residues" evidence="19">
    <location>
        <begin position="556"/>
        <end position="566"/>
    </location>
</feature>
<keyword evidence="25" id="KW-1185">Reference proteome</keyword>
<dbReference type="InterPro" id="IPR018159">
    <property type="entry name" value="Spectrin/alpha-actinin"/>
</dbReference>
<sequence>MFSWLGRQAGGRGGTGADPVQTVTGGLRSLYQRKVLPLEEAYRFHEFHSPALEDADFENKPMILLVGQYSTGKTTFIRYLLEQDFPGMRIGPEPTTDSFIAVMYGETEGNTPGNALVVDPKKPFRKLGRFGNAFLNRFMCSQLPNEVLKSISIIDSPGILSGEKQRISRGYDFCQVLQWFAERVDRIILLFDAHKLDISDEFSEAIKAFRGQDDKIRVVLNKADQVDTQQLMRVYGALMWSLGKVINTPEVLRVYIGSFWTQPLQNTDNRRLFEAEAQDLFRDIQSLPQKAAVRKLNDLIKRARLAKVHAYIISFLKKEMPSMFGKENKKRELISRLPEIYIQLQREYHISAGDFPKVKAMQEKLENYDFTKFHSLKPKLIEAVDNMLTNKISSLMNLISQEEMSMPPPLVQGGAFDGTAESPFNQGYGEGAKEGADEEEWVVAKDKPVYDELFYTLSPINGKISGINAKKEMVTSKLPNSVLGKIWKLADCDGDGMLDEEEFALAKHLIKIKLSGYELPSSLPPHLPLLTAVSDRPARSPSRAWTSTRAPEAGVQPQTPGWLSRSSPAMDSAYEMGHIRKLQARHMQMQEKTFTKWINNIFQHGRVGIEIQNLCTELADGTHLLRLLELISGEALPPPNRGRMRVHFLENNSRALAFLRAKVPIPLIGPENIVDGDQTLILGLIWVIILRFQISDICLDKEEFGVSAALLSAREALLVWCQRKTAGYANINITDFSRSWSDGLGFSALIHAHRPDLLDYSSLRPDRPLHNLRCAFHVAEQELGIAQLLDPEDVAALQPDERSIMTYISLYYHHFSRLHQEQTILLQLQESEALQTQYEELVADLLCWIAEKQVQLEARDFPDNLPAMRQLLVAFASFRSQEKPPRLQQRGATEALLFRLQTVLQAQNRRPFLPPEGLGPAELSRCWTSLERAEASRSRALQQRLLQLERLETLARRFQRKAALRESFLTDTEQVLDRAAAPLASPAMLEAAAQRLGMLEASILPQEGRFQALAEIADILQQERYRGGTEVASRQLEITQRWERLLQRLQGQRKQIAGMQAVLSLLQEVETASDQLNELQVLVSSMACGQKLTEVERLLQRHELLEAQISALGAHVSRLAHQTMKLDSSMGTAVEVLQAKARALAQLYQSLMSLARSRRASLEQTLQQAELLHSCEEEEAWLREHGQLVEDASPGPDLSQIAAALQKHKALEAELQRHQAVCADLVQRGCKLGACGPPTGPDPWERAEVVQGMWQRLWARMDEQGVRLQAALLVQQYFVDVAEADSWLQEQRSTLESASFGQDQVATEALLRQHLRLERSVRAFGTELRRLDEQAQVATAQAALLVVSALSSPKIGPRNPRAWREVFCHSGLWRTQKMTLPDEPDPGFDPNTILQTQDRLNQDYEGLRAQAERRRAQLEEAVALFGFYGSCGELQSWLTKQTTLLQMLQPKANNLEVMQLKYENFLTALAVGRGLWTEVNSSAEQLKQRCPGGSPQIQLQQEELSQRWEQLEALKKEKETQLVCTTHVCSFLQECGSTRVQLQNLVLQLESLELGNSEDGHHVLRVGQQKMLVLEKYIRHLQRAASKVEEMAPAESPSLQGHVETLQGLLERVREQVAQRAKARAHRSFLQESERLLLCADSIQAKLHSEEEAVDVASAQRLLGKHRDLLEEIHLQQERLQQLETQGQPMAASGSPDFREAASTLRLLGHQGQELKAAWEQRQQQLQEGLELQKFGRDVDGFTASCANHEAFLQLDVLQEGVVEAQSLMQKHQECGRLLDALGSRAEDLRARGKKLAQSRHPAAHKVREQLQSIQEQWTRVQERSEQRRRQLLASLQLQEWKQDVVEVMLWMEEKGRVLVDEPSREPSNIMRKLRRHEAATCELAATRGHVEGLQQVGRELLSSRPHAQEDVQARLQGLSSKWEDLRCKMAERGKQLQQARQQDQLLRLLQEAKEKMEQLEGTVQRAEVGQDLGSSQGLQKQHCQLEAESQALASKMAALVPEARQAISSQAIMEETQKYLQRFKALQGHLASRRRQLQASVELYHFHHLSNAELMWVAEHMPTPSASSAKCPDGAHRLLHKHKELRVQVRAHQGQVRWVLGSGRHLAASGHPQAQHIMERCQELEGRWADLEQACEAQARHLQQAAALQECFLDASELEDWVEEKWPLVSSQDYGGDETATIRLIKKHQALQQELARCWNSVEELDRRAQTLTGPEGAAQLGVVQKRLRERLQALQELAATRDRELEGTLKLHEFMREAEDLQGWLASQKQVAGRGESLGEDYEDVLHLCTKFFRFQRTVEMGGQRVASCQQLAETLLERGHRAAPRAHQMQQDLQAAWSELWELTQARGRLLRDAEATLKVHRDMLEALTQVQEKTTSLPCDVAQDLRGLEPQLRRHEGLERELMGIDQQLQELLEMGGTVQKLGPGPQAHAVQQRQQALLSLHLPGIQVRDYTSWVASVWQDLQVEAGSQEPGSGPLKLSAHQQLRAMLEAREELYQQAVQLGQQALLAAGTCITEVRDRLQALQDKRERVFQAWEQKQERLQAMGQEQLFLRKCGRLDEILKAREAGALTPEPAYALGSSVEEVEQLIRKHETFQKVLAAQEEKEAALCEQVKMLGGPRAQDLLCTVLERRARVKELVESRRHALHTSLLVAAFIRAATQAKDWIQEQLQQLKEPVPSGDLKAKLRHLQKHQAFEAEVQAHEEIITSVVKEGEALLAHSHPLVGEVSQRLRELQEHWEKLRQAVALRGEDLEDKRNILEFLQRVDTAEAWIQEMEVMVNVSDLGQDREHCQQLHRQLRKLRGVWAGDTVDDARIRSISDFSPQLKTQDTEQLKTIRQRQQQLNNRPVPEPEAVGLGEGAEGPTQTQPYTLSLRWNSFHGNLLRYQQQLEVALEIHTLSQKLDDITQQVRKKAALVQALDCGKDLDNVQRLKQKHKELEQEMGLLQAQVEPLELEAGRVCQRSPEVAHGLSHQQQEMMDSWRQLQSRIQKWKESLDALHQAQELQAVLRELLVWAQRLRAQLDSRRSPGSLMEVQHMLEEHQELKAELDSRMDSISLAQRTGQQLLAVGHPSTPNIRQALADFNQELNSLEGAWHEHQLHLHQALELQRVLSSVEQMESWLSSLEACPASEGLGDCLANVETLLWKHRVREQDLEAQAEKMSALEAASRSLLQGGHPEAQGTLSRCQAMLLRKEALLERARTRCCQLEELRQLQSFLQDSCEMAAWLREKNLVALEEGWWDPVDLQAQLQQQQHLQAELDTRAHHQQRLQMEGRRLLQDGHLASETIQERLQELRKLWEELQAQSQRRAARLQEAREVRLRGGVGWVQLLASPLHTRILPQALRLRRSMEELESWLEPVELKLRVPIGGQDQPGLDELLGDQGELEAAVDRQVGRAQALLGQAQAQACVQEGHCLARDVEEQAQRLLQRFESLRAPLQERRTALEARSLLLQFFRDADEEMAWVQEKLLLVAARDCGQSPSALRRLQEKHQSLESEMSSHEALTRAVVGTGRKLVQAGHFAARDVAARVQQLEDAMGRLRAEAAQRRRRLQQAQEAQYFLTELLEAESWLEERGCGLDIEDMGQSAEATQAFLRQLEATRRDLEGFTTRIERLQQTAALLESGQNPESPKVLAQMHAVRDAHSGLLQRVESRGQGLKEQLQLHQLEREALLLDAWLASKVATAESQDYGQDLEAVKLLEEKFDAFRKDVQSLGQARVQALRERAGSLERAAPRCSPQIQAQRSRIEASWERLDQAVKARTQVGAPGPGRGRQGAGTSADSVFWRQRELAAMEKEVAQVQTEACRLGQLYPAAQEGLAKQLAGVQEAWATLNAKVHEQDRQLEKAAEGHAFLGRCRELLAWATEKQALVSSEELAGDIARAEGLLALHEELGREIKEYCLQAQNVQQEGQRLVDSGHCMSLEVTGCLQDLDRQLRALREAWALRWERCEESWRLQKLRQELDQAEAWLACREGLLLDPNCGHSLSDVELLLCRHKDLEKLLASQEEKFARLQQEAEVEQKQQVKGLKPLRSWWPRAQLTETGDQQPSNAKGVPTTEGILELKQQLLPGRRQVSTRRLLLQQLPRKSHARVEGQGAGAHLPQLRTSTPEAPYPHRLHSGTPPAWLQETQVCTYSFPQPVRLPQTAGLAEQTAEGSHRLSCSGQIHSLGLEAKAELAPSLRATSEDTLLSGRSGPTSGTAGSSSRDGPHRGQSLLKSHP</sequence>
<dbReference type="FunFam" id="1.10.418.10:FF:000001">
    <property type="entry name" value="Actinin alpha 1"/>
    <property type="match status" value="1"/>
</dbReference>
<evidence type="ECO:0000256" key="18">
    <source>
        <dbReference type="SAM" id="Coils"/>
    </source>
</evidence>
<dbReference type="Pfam" id="PF16880">
    <property type="entry name" value="EHD_N"/>
    <property type="match status" value="1"/>
</dbReference>
<evidence type="ECO:0000313" key="24">
    <source>
        <dbReference type="EMBL" id="MXQ88596.1"/>
    </source>
</evidence>
<dbReference type="SUPFAM" id="SSF46966">
    <property type="entry name" value="Spectrin repeat"/>
    <property type="match status" value="23"/>
</dbReference>
<dbReference type="SMART" id="SM00033">
    <property type="entry name" value="CH"/>
    <property type="match status" value="2"/>
</dbReference>
<keyword evidence="12" id="KW-0967">Endosome</keyword>
<dbReference type="GO" id="GO:0051693">
    <property type="term" value="P:actin filament capping"/>
    <property type="evidence" value="ECO:0007669"/>
    <property type="project" value="UniProtKB-KW"/>
</dbReference>
<evidence type="ECO:0000256" key="5">
    <source>
        <dbReference type="ARBA" id="ARBA00022467"/>
    </source>
</evidence>
<dbReference type="InterPro" id="IPR036872">
    <property type="entry name" value="CH_dom_sf"/>
</dbReference>
<dbReference type="GO" id="GO:0005509">
    <property type="term" value="F:calcium ion binding"/>
    <property type="evidence" value="ECO:0007669"/>
    <property type="project" value="InterPro"/>
</dbReference>
<dbReference type="CDD" id="cd00052">
    <property type="entry name" value="EH"/>
    <property type="match status" value="1"/>
</dbReference>
<dbReference type="FunFam" id="1.20.58.60:FF:000408">
    <property type="entry name" value="Spectrin beta, non-erythrocytic 5"/>
    <property type="match status" value="1"/>
</dbReference>
<keyword evidence="18" id="KW-0175">Coiled coil</keyword>
<keyword evidence="17" id="KW-0206">Cytoskeleton</keyword>
<dbReference type="PROSITE" id="PS00020">
    <property type="entry name" value="ACTININ_2"/>
    <property type="match status" value="1"/>
</dbReference>
<evidence type="ECO:0000256" key="15">
    <source>
        <dbReference type="ARBA" id="ARBA00023136"/>
    </source>
</evidence>
<dbReference type="Gene3D" id="3.40.50.300">
    <property type="entry name" value="P-loop containing nucleotide triphosphate hydrolases"/>
    <property type="match status" value="1"/>
</dbReference>
<dbReference type="InterPro" id="IPR002048">
    <property type="entry name" value="EF_hand_dom"/>
</dbReference>
<dbReference type="Gene3D" id="1.10.268.20">
    <property type="match status" value="1"/>
</dbReference>
<evidence type="ECO:0000256" key="13">
    <source>
        <dbReference type="ARBA" id="ARBA00022837"/>
    </source>
</evidence>
<comment type="subcellular location">
    <subcellularLocation>
        <location evidence="3">Cell membrane</location>
        <topology evidence="3">Peripheral membrane protein</topology>
        <orientation evidence="3">Cytoplasmic side</orientation>
    </subcellularLocation>
    <subcellularLocation>
        <location evidence="2">Cytoplasm</location>
        <location evidence="2">Cytoskeleton</location>
    </subcellularLocation>
    <subcellularLocation>
        <location evidence="1">Endosome membrane</location>
        <topology evidence="1">Peripheral membrane protein</topology>
        <orientation evidence="1">Cytoplasmic side</orientation>
    </subcellularLocation>
</comment>
<dbReference type="InterPro" id="IPR001715">
    <property type="entry name" value="CH_dom"/>
</dbReference>
<keyword evidence="6" id="KW-1003">Cell membrane</keyword>
<dbReference type="FunFam" id="3.40.50.300:FF:000147">
    <property type="entry name" value="EH domain-containing protein 1"/>
    <property type="match status" value="1"/>
</dbReference>
<name>A0A6B0RKQ9_9CETA</name>